<dbReference type="PANTHER" id="PTHR33361">
    <property type="entry name" value="GLR0591 PROTEIN"/>
    <property type="match status" value="1"/>
</dbReference>
<accession>A0A3M6V1Z9</accession>
<proteinExistence type="predicted"/>
<reference evidence="1 2" key="1">
    <citation type="journal article" date="2018" name="Sci. Rep.">
        <title>Comparative analysis of the Pocillopora damicornis genome highlights role of immune system in coral evolution.</title>
        <authorList>
            <person name="Cunning R."/>
            <person name="Bay R.A."/>
            <person name="Gillette P."/>
            <person name="Baker A.C."/>
            <person name="Traylor-Knowles N."/>
        </authorList>
    </citation>
    <scope>NUCLEOTIDE SEQUENCE [LARGE SCALE GENOMIC DNA]</scope>
    <source>
        <strain evidence="1">RSMAS</strain>
        <tissue evidence="1">Whole animal</tissue>
    </source>
</reference>
<protein>
    <submittedName>
        <fullName evidence="1">Uncharacterized protein</fullName>
    </submittedName>
</protein>
<dbReference type="InterPro" id="IPR010281">
    <property type="entry name" value="DUF885"/>
</dbReference>
<gene>
    <name evidence="1" type="ORF">pdam_00001126</name>
</gene>
<evidence type="ECO:0000313" key="1">
    <source>
        <dbReference type="EMBL" id="RMX59932.1"/>
    </source>
</evidence>
<dbReference type="Proteomes" id="UP000275408">
    <property type="component" value="Unassembled WGS sequence"/>
</dbReference>
<keyword evidence="2" id="KW-1185">Reference proteome</keyword>
<dbReference type="AlphaFoldDB" id="A0A3M6V1Z9"/>
<comment type="caution">
    <text evidence="1">The sequence shown here is derived from an EMBL/GenBank/DDBJ whole genome shotgun (WGS) entry which is preliminary data.</text>
</comment>
<name>A0A3M6V1Z9_POCDA</name>
<dbReference type="Pfam" id="PF05960">
    <property type="entry name" value="DUF885"/>
    <property type="match status" value="1"/>
</dbReference>
<dbReference type="EMBL" id="RCHS01000253">
    <property type="protein sequence ID" value="RMX59932.1"/>
    <property type="molecule type" value="Genomic_DNA"/>
</dbReference>
<dbReference type="OrthoDB" id="6019550at2759"/>
<dbReference type="PANTHER" id="PTHR33361:SF2">
    <property type="entry name" value="DUF885 DOMAIN-CONTAINING PROTEIN"/>
    <property type="match status" value="1"/>
</dbReference>
<organism evidence="1 2">
    <name type="scientific">Pocillopora damicornis</name>
    <name type="common">Cauliflower coral</name>
    <name type="synonym">Millepora damicornis</name>
    <dbReference type="NCBI Taxonomy" id="46731"/>
    <lineage>
        <taxon>Eukaryota</taxon>
        <taxon>Metazoa</taxon>
        <taxon>Cnidaria</taxon>
        <taxon>Anthozoa</taxon>
        <taxon>Hexacorallia</taxon>
        <taxon>Scleractinia</taxon>
        <taxon>Astrocoeniina</taxon>
        <taxon>Pocilloporidae</taxon>
        <taxon>Pocillopora</taxon>
    </lineage>
</organism>
<sequence length="201" mass="23050">MYPAVSQGLKELFHDKCEDVISWLNGTAFTEGWALYAENPLIATETNCTAFAPYRVRPFERLRRQTVAAVWHDQVANMAGTALDVDSGLQYKGMKRREASKLFAEKAWDRTDKAERDVARYQSTPNQAIANMIGQLRIWQGSSPLTHLESHMKKFADCVIQPHSEGCEYIIRSLSDEIVMDEVAKKPHKPFRDKPYQEHFD</sequence>
<evidence type="ECO:0000313" key="2">
    <source>
        <dbReference type="Proteomes" id="UP000275408"/>
    </source>
</evidence>